<dbReference type="EMBL" id="SNRW01003391">
    <property type="protein sequence ID" value="KAA6389977.1"/>
    <property type="molecule type" value="Genomic_DNA"/>
</dbReference>
<keyword evidence="1" id="KW-0472">Membrane</keyword>
<gene>
    <name evidence="2" type="ORF">EZS28_014496</name>
</gene>
<proteinExistence type="predicted"/>
<keyword evidence="1" id="KW-0812">Transmembrane</keyword>
<evidence type="ECO:0000313" key="2">
    <source>
        <dbReference type="EMBL" id="KAA6389977.1"/>
    </source>
</evidence>
<accession>A0A5J4W4Y2</accession>
<comment type="caution">
    <text evidence="2">The sequence shown here is derived from an EMBL/GenBank/DDBJ whole genome shotgun (WGS) entry which is preliminary data.</text>
</comment>
<protein>
    <submittedName>
        <fullName evidence="2">Uncharacterized protein</fullName>
    </submittedName>
</protein>
<dbReference type="Proteomes" id="UP000324800">
    <property type="component" value="Unassembled WGS sequence"/>
</dbReference>
<reference evidence="2 3" key="1">
    <citation type="submission" date="2019-03" db="EMBL/GenBank/DDBJ databases">
        <title>Single cell metagenomics reveals metabolic interactions within the superorganism composed of flagellate Streblomastix strix and complex community of Bacteroidetes bacteria on its surface.</title>
        <authorList>
            <person name="Treitli S.C."/>
            <person name="Kolisko M."/>
            <person name="Husnik F."/>
            <person name="Keeling P."/>
            <person name="Hampl V."/>
        </authorList>
    </citation>
    <scope>NUCLEOTIDE SEQUENCE [LARGE SCALE GENOMIC DNA]</scope>
    <source>
        <strain evidence="2">ST1C</strain>
    </source>
</reference>
<keyword evidence="1" id="KW-1133">Transmembrane helix</keyword>
<sequence length="272" mass="31922">MSKVDSAERLYEAPNGHQIDVFVYLMFCMSILAGIIKSVVCSVFIKWLKKKRWILDKENKIFEVPYQQSTGIEQKQDESQLIRIDLLQDIQMIERRKRFLLQKDLRELQYVFQANFCLNIAQHLDKDDALLLFHYATFLKKTGKQGEAGSDVIIRCRMLRPPIALRDVLASEVVEQQRERMLKNKQKATVLLRTLTDLEQRRLDNGEDNLEESVFDMRMFCQGLVRPQAELWELQIHVEHIGDLTSKTQDIYIQLVETCVNNGRLLRSYSVL</sequence>
<evidence type="ECO:0000313" key="3">
    <source>
        <dbReference type="Proteomes" id="UP000324800"/>
    </source>
</evidence>
<feature type="transmembrane region" description="Helical" evidence="1">
    <location>
        <begin position="21"/>
        <end position="45"/>
    </location>
</feature>
<name>A0A5J4W4Y2_9EUKA</name>
<dbReference type="AlphaFoldDB" id="A0A5J4W4Y2"/>
<evidence type="ECO:0000256" key="1">
    <source>
        <dbReference type="SAM" id="Phobius"/>
    </source>
</evidence>
<organism evidence="2 3">
    <name type="scientific">Streblomastix strix</name>
    <dbReference type="NCBI Taxonomy" id="222440"/>
    <lineage>
        <taxon>Eukaryota</taxon>
        <taxon>Metamonada</taxon>
        <taxon>Preaxostyla</taxon>
        <taxon>Oxymonadida</taxon>
        <taxon>Streblomastigidae</taxon>
        <taxon>Streblomastix</taxon>
    </lineage>
</organism>